<dbReference type="InterPro" id="IPR035906">
    <property type="entry name" value="MetI-like_sf"/>
</dbReference>
<evidence type="ECO:0000313" key="10">
    <source>
        <dbReference type="Proteomes" id="UP001549047"/>
    </source>
</evidence>
<evidence type="ECO:0000256" key="4">
    <source>
        <dbReference type="ARBA" id="ARBA00022989"/>
    </source>
</evidence>
<organism evidence="9 10">
    <name type="scientific">Rhizobium aquaticum</name>
    <dbReference type="NCBI Taxonomy" id="1549636"/>
    <lineage>
        <taxon>Bacteria</taxon>
        <taxon>Pseudomonadati</taxon>
        <taxon>Pseudomonadota</taxon>
        <taxon>Alphaproteobacteria</taxon>
        <taxon>Hyphomicrobiales</taxon>
        <taxon>Rhizobiaceae</taxon>
        <taxon>Rhizobium/Agrobacterium group</taxon>
        <taxon>Rhizobium</taxon>
    </lineage>
</organism>
<feature type="transmembrane region" description="Helical" evidence="6">
    <location>
        <begin position="130"/>
        <end position="146"/>
    </location>
</feature>
<feature type="transmembrane region" description="Helical" evidence="6">
    <location>
        <begin position="327"/>
        <end position="353"/>
    </location>
</feature>
<dbReference type="Pfam" id="PF00528">
    <property type="entry name" value="BPD_transp_1"/>
    <property type="match status" value="1"/>
</dbReference>
<feature type="transmembrane region" description="Helical" evidence="6">
    <location>
        <begin position="29"/>
        <end position="49"/>
    </location>
</feature>
<feature type="transmembrane region" description="Helical" evidence="6">
    <location>
        <begin position="264"/>
        <end position="288"/>
    </location>
</feature>
<comment type="subcellular location">
    <subcellularLocation>
        <location evidence="1 6">Cell membrane</location>
        <topology evidence="1 6">Multi-pass membrane protein</topology>
    </subcellularLocation>
</comment>
<feature type="domain" description="ABC transmembrane type-1" evidence="8">
    <location>
        <begin position="197"/>
        <end position="392"/>
    </location>
</feature>
<evidence type="ECO:0000256" key="6">
    <source>
        <dbReference type="RuleBase" id="RU363032"/>
    </source>
</evidence>
<evidence type="ECO:0000256" key="7">
    <source>
        <dbReference type="SAM" id="MobiDB-lite"/>
    </source>
</evidence>
<comment type="caution">
    <text evidence="9">The sequence shown here is derived from an EMBL/GenBank/DDBJ whole genome shotgun (WGS) entry which is preliminary data.</text>
</comment>
<feature type="region of interest" description="Disordered" evidence="7">
    <location>
        <begin position="1"/>
        <end position="22"/>
    </location>
</feature>
<sequence>MTGTGLAEKMSVQEGIDSRGSERSGLDRLGAILVAIAVAGLALQPFSLFRANRIVAAKPVGLLSALPPLEAWLVLGVVIAACAVLLLRTPPVIRLMLCALALAVLALASGRSGVFLTPPANTYARVAPGGAFWIVAFAFSIALADASVRLRMSPWGRLVLLGLTGAALWLLLASGIWDSLSILREYANRADVFWREARVHLLLAVGSLTAAALIGIPIGILCFRVPSARAALLNSLNILQTIPSMALFGLLIAPLAWIGAHVPGASAVGIAGIGIAPAFVALFAYSLLPMVSNTVAGLESVPPQARDAARGMGLTARQRLFEVDMPLAFPVILTGIRIVLVQNLGLAVLAGLIGGGGFGTFVFQGISQTATDLVLLGALPTVALAFASAIVLDALVEIANPVPKRSVEA</sequence>
<reference evidence="9 10" key="1">
    <citation type="submission" date="2024-06" db="EMBL/GenBank/DDBJ databases">
        <title>Genomic Encyclopedia of Type Strains, Phase IV (KMG-IV): sequencing the most valuable type-strain genomes for metagenomic binning, comparative biology and taxonomic classification.</title>
        <authorList>
            <person name="Goeker M."/>
        </authorList>
    </citation>
    <scope>NUCLEOTIDE SEQUENCE [LARGE SCALE GENOMIC DNA]</scope>
    <source>
        <strain evidence="9 10">DSM 29780</strain>
    </source>
</reference>
<dbReference type="Gene3D" id="1.10.3720.10">
    <property type="entry name" value="MetI-like"/>
    <property type="match status" value="1"/>
</dbReference>
<feature type="transmembrane region" description="Helical" evidence="6">
    <location>
        <begin position="235"/>
        <end position="258"/>
    </location>
</feature>
<feature type="transmembrane region" description="Helical" evidence="6">
    <location>
        <begin position="197"/>
        <end position="223"/>
    </location>
</feature>
<evidence type="ECO:0000259" key="8">
    <source>
        <dbReference type="PROSITE" id="PS50928"/>
    </source>
</evidence>
<evidence type="ECO:0000256" key="2">
    <source>
        <dbReference type="ARBA" id="ARBA00022448"/>
    </source>
</evidence>
<dbReference type="PANTHER" id="PTHR30177">
    <property type="entry name" value="GLYCINE BETAINE/L-PROLINE TRANSPORT SYSTEM PERMEASE PROTEIN PROW"/>
    <property type="match status" value="1"/>
</dbReference>
<dbReference type="PROSITE" id="PS50928">
    <property type="entry name" value="ABC_TM1"/>
    <property type="match status" value="1"/>
</dbReference>
<dbReference type="InterPro" id="IPR051204">
    <property type="entry name" value="ABC_transp_perm/SBD"/>
</dbReference>
<dbReference type="CDD" id="cd06261">
    <property type="entry name" value="TM_PBP2"/>
    <property type="match status" value="1"/>
</dbReference>
<gene>
    <name evidence="9" type="ORF">ABID16_002657</name>
</gene>
<keyword evidence="3 6" id="KW-0812">Transmembrane</keyword>
<dbReference type="EMBL" id="JBEPMB010000003">
    <property type="protein sequence ID" value="MET3614320.1"/>
    <property type="molecule type" value="Genomic_DNA"/>
</dbReference>
<accession>A0ABV2J0P2</accession>
<keyword evidence="2 6" id="KW-0813">Transport</keyword>
<name>A0ABV2J0P2_9HYPH</name>
<protein>
    <submittedName>
        <fullName evidence="9">Osmoprotectant transport system permease protein</fullName>
    </submittedName>
</protein>
<dbReference type="InterPro" id="IPR000515">
    <property type="entry name" value="MetI-like"/>
</dbReference>
<evidence type="ECO:0000256" key="5">
    <source>
        <dbReference type="ARBA" id="ARBA00023136"/>
    </source>
</evidence>
<feature type="transmembrane region" description="Helical" evidence="6">
    <location>
        <begin position="69"/>
        <end position="87"/>
    </location>
</feature>
<dbReference type="Proteomes" id="UP001549047">
    <property type="component" value="Unassembled WGS sequence"/>
</dbReference>
<feature type="transmembrane region" description="Helical" evidence="6">
    <location>
        <begin position="92"/>
        <end position="110"/>
    </location>
</feature>
<evidence type="ECO:0000313" key="9">
    <source>
        <dbReference type="EMBL" id="MET3614320.1"/>
    </source>
</evidence>
<proteinExistence type="inferred from homology"/>
<evidence type="ECO:0000256" key="1">
    <source>
        <dbReference type="ARBA" id="ARBA00004651"/>
    </source>
</evidence>
<feature type="transmembrane region" description="Helical" evidence="6">
    <location>
        <begin position="158"/>
        <end position="177"/>
    </location>
</feature>
<dbReference type="SUPFAM" id="SSF161098">
    <property type="entry name" value="MetI-like"/>
    <property type="match status" value="1"/>
</dbReference>
<keyword evidence="5 6" id="KW-0472">Membrane</keyword>
<evidence type="ECO:0000256" key="3">
    <source>
        <dbReference type="ARBA" id="ARBA00022692"/>
    </source>
</evidence>
<feature type="transmembrane region" description="Helical" evidence="6">
    <location>
        <begin position="373"/>
        <end position="396"/>
    </location>
</feature>
<comment type="similarity">
    <text evidence="6">Belongs to the binding-protein-dependent transport system permease family.</text>
</comment>
<keyword evidence="10" id="KW-1185">Reference proteome</keyword>
<dbReference type="PANTHER" id="PTHR30177:SF30">
    <property type="entry name" value="GLYCINE BETAINE UPTAKE SYSTEM PERMEASE PROTEIN YEHY"/>
    <property type="match status" value="1"/>
</dbReference>
<keyword evidence="4 6" id="KW-1133">Transmembrane helix</keyword>